<sequence>MYRIEHNPPESATYAKQRICDNTLDDAQLATRCPLDNVRSSVATSPPRYSAGQLDRLPTEILFQVLLYADIPSLTGFRRANRRAIELVDSIPQYAAIIKHCPDVIRAILSIQADAFDCDLLYRTRRKTRCSTCERFGDHLYLITCRRVCYFCFTQRLEYCPLTMGHALRFFRSDKKQSRSALSSRQQLCALNIPTVLSLPGRYCTAWTCEGGNLQRRRLQLFDRRAVMRDKTESDLTEPDKTTREPRRFMTIITAPYLFDSGRQADWGYFCLGCREGKKEETRHFRIKYTREEISGHIARYGPVREMPRIPGRFIHVTED</sequence>
<gene>
    <name evidence="2" type="ORF">BB8028_0005g02880</name>
</gene>
<organism evidence="2 3">
    <name type="scientific">Beauveria bassiana</name>
    <name type="common">White muscardine disease fungus</name>
    <name type="synonym">Tritirachium shiotae</name>
    <dbReference type="NCBI Taxonomy" id="176275"/>
    <lineage>
        <taxon>Eukaryota</taxon>
        <taxon>Fungi</taxon>
        <taxon>Dikarya</taxon>
        <taxon>Ascomycota</taxon>
        <taxon>Pezizomycotina</taxon>
        <taxon>Sordariomycetes</taxon>
        <taxon>Hypocreomycetidae</taxon>
        <taxon>Hypocreales</taxon>
        <taxon>Cordycipitaceae</taxon>
        <taxon>Beauveria</taxon>
    </lineage>
</organism>
<dbReference type="OrthoDB" id="2687876at2759"/>
<accession>A0A2S7YEZ2</accession>
<dbReference type="AlphaFoldDB" id="A0A2S7YEZ2"/>
<dbReference type="EMBL" id="JRHA01000005">
    <property type="protein sequence ID" value="PQK14760.1"/>
    <property type="molecule type" value="Genomic_DNA"/>
</dbReference>
<reference evidence="2 3" key="1">
    <citation type="submission" date="2016-07" db="EMBL/GenBank/DDBJ databases">
        <title>Comparative genomics of the entomopathogenic fungus Beauveria bassiana.</title>
        <authorList>
            <person name="Valero Jimenez C.A."/>
            <person name="Zwaan B.J."/>
            <person name="Van Kan J.A."/>
            <person name="Takken W."/>
            <person name="Debets A.J."/>
            <person name="Schoustra S.E."/>
            <person name="Koenraadt C.J."/>
        </authorList>
    </citation>
    <scope>NUCLEOTIDE SEQUENCE [LARGE SCALE GENOMIC DNA]</scope>
    <source>
        <strain evidence="2 3">ARSEF 8028</strain>
    </source>
</reference>
<name>A0A2S7YEZ2_BEABA</name>
<protein>
    <recommendedName>
        <fullName evidence="1">F-box domain-containing protein</fullName>
    </recommendedName>
</protein>
<evidence type="ECO:0000313" key="3">
    <source>
        <dbReference type="Proteomes" id="UP000237441"/>
    </source>
</evidence>
<dbReference type="InterPro" id="IPR001810">
    <property type="entry name" value="F-box_dom"/>
</dbReference>
<feature type="domain" description="F-box" evidence="1">
    <location>
        <begin position="51"/>
        <end position="97"/>
    </location>
</feature>
<evidence type="ECO:0000313" key="2">
    <source>
        <dbReference type="EMBL" id="PQK14760.1"/>
    </source>
</evidence>
<proteinExistence type="predicted"/>
<evidence type="ECO:0000259" key="1">
    <source>
        <dbReference type="PROSITE" id="PS50181"/>
    </source>
</evidence>
<dbReference type="Proteomes" id="UP000237441">
    <property type="component" value="Unassembled WGS sequence"/>
</dbReference>
<comment type="caution">
    <text evidence="2">The sequence shown here is derived from an EMBL/GenBank/DDBJ whole genome shotgun (WGS) entry which is preliminary data.</text>
</comment>
<dbReference type="PROSITE" id="PS50181">
    <property type="entry name" value="FBOX"/>
    <property type="match status" value="1"/>
</dbReference>